<organism evidence="1 2">
    <name type="scientific">Bursaphelenchus okinawaensis</name>
    <dbReference type="NCBI Taxonomy" id="465554"/>
    <lineage>
        <taxon>Eukaryota</taxon>
        <taxon>Metazoa</taxon>
        <taxon>Ecdysozoa</taxon>
        <taxon>Nematoda</taxon>
        <taxon>Chromadorea</taxon>
        <taxon>Rhabditida</taxon>
        <taxon>Tylenchina</taxon>
        <taxon>Tylenchomorpha</taxon>
        <taxon>Aphelenchoidea</taxon>
        <taxon>Aphelenchoididae</taxon>
        <taxon>Bursaphelenchus</taxon>
    </lineage>
</organism>
<dbReference type="Proteomes" id="UP000614601">
    <property type="component" value="Unassembled WGS sequence"/>
</dbReference>
<dbReference type="AlphaFoldDB" id="A0A811KJB2"/>
<dbReference type="Proteomes" id="UP000783686">
    <property type="component" value="Unassembled WGS sequence"/>
</dbReference>
<comment type="caution">
    <text evidence="1">The sequence shown here is derived from an EMBL/GenBank/DDBJ whole genome shotgun (WGS) entry which is preliminary data.</text>
</comment>
<evidence type="ECO:0000313" key="2">
    <source>
        <dbReference type="Proteomes" id="UP000614601"/>
    </source>
</evidence>
<dbReference type="EMBL" id="CAJFCW020000003">
    <property type="protein sequence ID" value="CAG9104075.1"/>
    <property type="molecule type" value="Genomic_DNA"/>
</dbReference>
<reference evidence="1" key="1">
    <citation type="submission" date="2020-09" db="EMBL/GenBank/DDBJ databases">
        <authorList>
            <person name="Kikuchi T."/>
        </authorList>
    </citation>
    <scope>NUCLEOTIDE SEQUENCE</scope>
    <source>
        <strain evidence="1">SH1</strain>
    </source>
</reference>
<dbReference type="EMBL" id="CAJFDH010000003">
    <property type="protein sequence ID" value="CAD5215438.1"/>
    <property type="molecule type" value="Genomic_DNA"/>
</dbReference>
<protein>
    <submittedName>
        <fullName evidence="1">Uncharacterized protein</fullName>
    </submittedName>
</protein>
<proteinExistence type="predicted"/>
<gene>
    <name evidence="1" type="ORF">BOKJ2_LOCUS6093</name>
</gene>
<keyword evidence="2" id="KW-1185">Reference proteome</keyword>
<accession>A0A811KJB2</accession>
<name>A0A811KJB2_9BILA</name>
<sequence>MEATLKRDGSPSLAILYSAEKGIRDGPQRIGINLVAITLYQFLGHHFPFGACTSASRLHQDCVAEL</sequence>
<evidence type="ECO:0000313" key="1">
    <source>
        <dbReference type="EMBL" id="CAD5215438.1"/>
    </source>
</evidence>